<name>A0ABY9G406_9PSED</name>
<dbReference type="Proteomes" id="UP001230339">
    <property type="component" value="Chromosome"/>
</dbReference>
<protein>
    <recommendedName>
        <fullName evidence="3">DUF2591 domain-containing protein</fullName>
    </recommendedName>
</protein>
<organism evidence="1 2">
    <name type="scientific">Pseudomonas hefeiensis</name>
    <dbReference type="NCBI Taxonomy" id="2738125"/>
    <lineage>
        <taxon>Bacteria</taxon>
        <taxon>Pseudomonadati</taxon>
        <taxon>Pseudomonadota</taxon>
        <taxon>Gammaproteobacteria</taxon>
        <taxon>Pseudomonadales</taxon>
        <taxon>Pseudomonadaceae</taxon>
        <taxon>Pseudomonas</taxon>
    </lineage>
</organism>
<evidence type="ECO:0000313" key="2">
    <source>
        <dbReference type="Proteomes" id="UP001230339"/>
    </source>
</evidence>
<evidence type="ECO:0008006" key="3">
    <source>
        <dbReference type="Google" id="ProtNLM"/>
    </source>
</evidence>
<evidence type="ECO:0000313" key="1">
    <source>
        <dbReference type="EMBL" id="WLH10364.1"/>
    </source>
</evidence>
<dbReference type="EMBL" id="CP117449">
    <property type="protein sequence ID" value="WLH10364.1"/>
    <property type="molecule type" value="Genomic_DNA"/>
</dbReference>
<dbReference type="RefSeq" id="WP_305384026.1">
    <property type="nucleotide sequence ID" value="NZ_CP117426.1"/>
</dbReference>
<reference evidence="1 2" key="1">
    <citation type="submission" date="2023-02" db="EMBL/GenBank/DDBJ databases">
        <title>Evolution of Hrp T3SS in non-pathogenic Pseudomonas fluorescens.</title>
        <authorList>
            <person name="Liao K."/>
            <person name="Wei H."/>
            <person name="Gu Y."/>
        </authorList>
    </citation>
    <scope>NUCLEOTIDE SEQUENCE [LARGE SCALE GENOMIC DNA]</scope>
    <source>
        <strain evidence="1 2">FP205</strain>
    </source>
</reference>
<keyword evidence="2" id="KW-1185">Reference proteome</keyword>
<proteinExistence type="predicted"/>
<gene>
    <name evidence="1" type="ORF">PSH57_15755</name>
</gene>
<accession>A0ABY9G406</accession>
<sequence>MPEKKSIQDLHGADLALWAARAQGIEERKQIKLYASGPCLYRDTGPGGEPFPFRPDSHLGDAAILIHEMTAAGILTLFAHGAQFEAEGFGHVGFSGGASTALTRCYIAWKLGQDFTATPTN</sequence>